<comment type="caution">
    <text evidence="1">The sequence shown here is derived from an EMBL/GenBank/DDBJ whole genome shotgun (WGS) entry which is preliminary data.</text>
</comment>
<reference evidence="1" key="1">
    <citation type="submission" date="2017-07" db="EMBL/GenBank/DDBJ databases">
        <title>The cable genome - Insights into the physiology and evolution of filamentous bacteria capable of sulfide oxidation via long distance electron transfer.</title>
        <authorList>
            <person name="Thorup C."/>
            <person name="Bjerg J.T."/>
            <person name="Schreiber L."/>
            <person name="Nielsen L.P."/>
            <person name="Kjeldsen K.U."/>
            <person name="Boesen T."/>
            <person name="Boggild A."/>
            <person name="Meysman F."/>
            <person name="Geelhoed J."/>
            <person name="Schramm A."/>
        </authorList>
    </citation>
    <scope>NUCLEOTIDE SEQUENCE [LARGE SCALE GENOMIC DNA]</scope>
    <source>
        <strain evidence="1">GS</strain>
    </source>
</reference>
<gene>
    <name evidence="1" type="ORF">CDV28_10130</name>
</gene>
<sequence length="81" mass="9476">MTENVIFFRPYSFAPGQKIHIEDGPRRGDWLVIAVDDRKVTLRCPISGREFSWDRFCYFTEEREAEFPAPNHSAILTKLTV</sequence>
<name>A0A521G529_9BACT</name>
<dbReference type="EMBL" id="NQJD01000001">
    <property type="protein sequence ID" value="TAA76135.1"/>
    <property type="molecule type" value="Genomic_DNA"/>
</dbReference>
<evidence type="ECO:0000313" key="2">
    <source>
        <dbReference type="Proteomes" id="UP000316238"/>
    </source>
</evidence>
<evidence type="ECO:0000313" key="1">
    <source>
        <dbReference type="EMBL" id="TAA76135.1"/>
    </source>
</evidence>
<dbReference type="AlphaFoldDB" id="A0A521G529"/>
<proteinExistence type="predicted"/>
<accession>A0A521G529</accession>
<dbReference type="Proteomes" id="UP000316238">
    <property type="component" value="Unassembled WGS sequence"/>
</dbReference>
<keyword evidence="2" id="KW-1185">Reference proteome</keyword>
<protein>
    <submittedName>
        <fullName evidence="1">Uncharacterized protein</fullName>
    </submittedName>
</protein>
<organism evidence="1 2">
    <name type="scientific">Candidatus Electronema aureum</name>
    <dbReference type="NCBI Taxonomy" id="2005002"/>
    <lineage>
        <taxon>Bacteria</taxon>
        <taxon>Pseudomonadati</taxon>
        <taxon>Thermodesulfobacteriota</taxon>
        <taxon>Desulfobulbia</taxon>
        <taxon>Desulfobulbales</taxon>
        <taxon>Desulfobulbaceae</taxon>
        <taxon>Candidatus Electronema</taxon>
    </lineage>
</organism>